<proteinExistence type="predicted"/>
<dbReference type="AlphaFoldDB" id="X0V8C0"/>
<evidence type="ECO:0000313" key="1">
    <source>
        <dbReference type="EMBL" id="GAF96895.1"/>
    </source>
</evidence>
<dbReference type="EMBL" id="BARS01019985">
    <property type="protein sequence ID" value="GAF96895.1"/>
    <property type="molecule type" value="Genomic_DNA"/>
</dbReference>
<organism evidence="1">
    <name type="scientific">marine sediment metagenome</name>
    <dbReference type="NCBI Taxonomy" id="412755"/>
    <lineage>
        <taxon>unclassified sequences</taxon>
        <taxon>metagenomes</taxon>
        <taxon>ecological metagenomes</taxon>
    </lineage>
</organism>
<feature type="non-terminal residue" evidence="1">
    <location>
        <position position="119"/>
    </location>
</feature>
<dbReference type="Gene3D" id="1.10.132.50">
    <property type="entry name" value="ATP synthase (C/AC39) subunit, domain 3"/>
    <property type="match status" value="1"/>
</dbReference>
<comment type="caution">
    <text evidence="1">The sequence shown here is derived from an EMBL/GenBank/DDBJ whole genome shotgun (WGS) entry which is preliminary data.</text>
</comment>
<sequence length="119" mass="13382">MAEIEQQAILDFHTYPSVGSDDWRYAFETAVVRALETQMLSRAALLDMANAESFESAADLLASTEYALSQTGKSISQMENVLKLRRSAVRELFADLMLDEPIAELFRARDDFANMRLAV</sequence>
<dbReference type="InterPro" id="IPR044911">
    <property type="entry name" value="V-type_ATPase_csu/dsu_dom_3"/>
</dbReference>
<reference evidence="1" key="1">
    <citation type="journal article" date="2014" name="Front. Microbiol.">
        <title>High frequency of phylogenetically diverse reductive dehalogenase-homologous genes in deep subseafloor sedimentary metagenomes.</title>
        <authorList>
            <person name="Kawai M."/>
            <person name="Futagami T."/>
            <person name="Toyoda A."/>
            <person name="Takaki Y."/>
            <person name="Nishi S."/>
            <person name="Hori S."/>
            <person name="Arai W."/>
            <person name="Tsubouchi T."/>
            <person name="Morono Y."/>
            <person name="Uchiyama I."/>
            <person name="Ito T."/>
            <person name="Fujiyama A."/>
            <person name="Inagaki F."/>
            <person name="Takami H."/>
        </authorList>
    </citation>
    <scope>NUCLEOTIDE SEQUENCE</scope>
    <source>
        <strain evidence="1">Expedition CK06-06</strain>
    </source>
</reference>
<accession>X0V8C0</accession>
<dbReference type="SUPFAM" id="SSF103486">
    <property type="entry name" value="V-type ATP synthase subunit C"/>
    <property type="match status" value="1"/>
</dbReference>
<dbReference type="GO" id="GO:0046961">
    <property type="term" value="F:proton-transporting ATPase activity, rotational mechanism"/>
    <property type="evidence" value="ECO:0007669"/>
    <property type="project" value="InterPro"/>
</dbReference>
<name>X0V8C0_9ZZZZ</name>
<protein>
    <submittedName>
        <fullName evidence="1">Uncharacterized protein</fullName>
    </submittedName>
</protein>
<dbReference type="InterPro" id="IPR036079">
    <property type="entry name" value="ATPase_csu/dsu_sf"/>
</dbReference>
<gene>
    <name evidence="1" type="ORF">S01H1_32295</name>
</gene>